<dbReference type="Pfam" id="PF13487">
    <property type="entry name" value="HD_5"/>
    <property type="match status" value="1"/>
</dbReference>
<dbReference type="RefSeq" id="WP_133598209.1">
    <property type="nucleotide sequence ID" value="NZ_SNYL01000011.1"/>
</dbReference>
<gene>
    <name evidence="1" type="ORF">DFR43_11165</name>
</gene>
<evidence type="ECO:0000313" key="2">
    <source>
        <dbReference type="Proteomes" id="UP000295510"/>
    </source>
</evidence>
<proteinExistence type="predicted"/>
<dbReference type="OrthoDB" id="9774747at2"/>
<protein>
    <submittedName>
        <fullName evidence="1">HD domain-containing protein</fullName>
    </submittedName>
</protein>
<dbReference type="EMBL" id="SNYL01000011">
    <property type="protein sequence ID" value="TDQ41810.1"/>
    <property type="molecule type" value="Genomic_DNA"/>
</dbReference>
<keyword evidence="2" id="KW-1185">Reference proteome</keyword>
<accession>A0A4R6U5Q0</accession>
<reference evidence="1 2" key="1">
    <citation type="submission" date="2019-03" db="EMBL/GenBank/DDBJ databases">
        <title>Genomic Encyclopedia of Type Strains, Phase IV (KMG-IV): sequencing the most valuable type-strain genomes for metagenomic binning, comparative biology and taxonomic classification.</title>
        <authorList>
            <person name="Goeker M."/>
        </authorList>
    </citation>
    <scope>NUCLEOTIDE SEQUENCE [LARGE SCALE GENOMIC DNA]</scope>
    <source>
        <strain evidence="1 2">DSM 19605</strain>
    </source>
</reference>
<dbReference type="Proteomes" id="UP000295510">
    <property type="component" value="Unassembled WGS sequence"/>
</dbReference>
<dbReference type="SUPFAM" id="SSF109604">
    <property type="entry name" value="HD-domain/PDEase-like"/>
    <property type="match status" value="1"/>
</dbReference>
<sequence>MSREPADAPAHGLPPDLEAVLKDVQTQLDPDPTEGIPALRRRLAQLLLEGRDARDFSRRLAFIEAGLRTILRAREDDTLFVLVQMLSDRQYGYCATHALMAATTCLLVAPLAEIAEPQLSSLVRAALTMNMAMAELQDVLAQQAPQATPYQREQIEAHPTESANMLRALGIDDPLWLELVQDHHEAPDGSGYPHHKTALTVAQQLLRMSDLFIARISPRASRRGLWPNVVVGNLYLESQTRASPLGAYFVRQLGMYPPGSYVRLKTNEVAVIVRRGARVNTPLAMAITDPDGLLLSAPGKRDTQLPIYAIQSPVSPEDVRIRLDKARLLRRV</sequence>
<name>A0A4R6U5Q0_9BURK</name>
<evidence type="ECO:0000313" key="1">
    <source>
        <dbReference type="EMBL" id="TDQ41810.1"/>
    </source>
</evidence>
<comment type="caution">
    <text evidence="1">The sequence shown here is derived from an EMBL/GenBank/DDBJ whole genome shotgun (WGS) entry which is preliminary data.</text>
</comment>
<dbReference type="Gene3D" id="1.10.3210.10">
    <property type="entry name" value="Hypothetical protein af1432"/>
    <property type="match status" value="1"/>
</dbReference>
<organism evidence="1 2">
    <name type="scientific">Tepidicella xavieri</name>
    <dbReference type="NCBI Taxonomy" id="360241"/>
    <lineage>
        <taxon>Bacteria</taxon>
        <taxon>Pseudomonadati</taxon>
        <taxon>Pseudomonadota</taxon>
        <taxon>Betaproteobacteria</taxon>
        <taxon>Burkholderiales</taxon>
        <taxon>Tepidicella</taxon>
    </lineage>
</organism>
<dbReference type="AlphaFoldDB" id="A0A4R6U5Q0"/>